<gene>
    <name evidence="2" type="ORF">KUV50_12895</name>
</gene>
<dbReference type="Proteomes" id="UP000753961">
    <property type="component" value="Unassembled WGS sequence"/>
</dbReference>
<comment type="caution">
    <text evidence="2">The sequence shown here is derived from an EMBL/GenBank/DDBJ whole genome shotgun (WGS) entry which is preliminary data.</text>
</comment>
<feature type="domain" description="LysM" evidence="1">
    <location>
        <begin position="39"/>
        <end position="83"/>
    </location>
</feature>
<dbReference type="InterPro" id="IPR036908">
    <property type="entry name" value="RlpA-like_sf"/>
</dbReference>
<evidence type="ECO:0000313" key="3">
    <source>
        <dbReference type="Proteomes" id="UP000753961"/>
    </source>
</evidence>
<protein>
    <submittedName>
        <fullName evidence="2">LysM peptidoglycan-binding domain-containing protein</fullName>
    </submittedName>
</protein>
<organism evidence="2 3">
    <name type="scientific">Membranihabitans marinus</name>
    <dbReference type="NCBI Taxonomy" id="1227546"/>
    <lineage>
        <taxon>Bacteria</taxon>
        <taxon>Pseudomonadati</taxon>
        <taxon>Bacteroidota</taxon>
        <taxon>Saprospiria</taxon>
        <taxon>Saprospirales</taxon>
        <taxon>Saprospiraceae</taxon>
        <taxon>Membranihabitans</taxon>
    </lineage>
</organism>
<reference evidence="2" key="1">
    <citation type="submission" date="2021-06" db="EMBL/GenBank/DDBJ databases">
        <title>44 bacteria genomes isolated from Dapeng, Shenzhen.</title>
        <authorList>
            <person name="Zheng W."/>
            <person name="Yu S."/>
            <person name="Huang Y."/>
        </authorList>
    </citation>
    <scope>NUCLEOTIDE SEQUENCE</scope>
    <source>
        <strain evidence="2">DP5N28-2</strain>
    </source>
</reference>
<dbReference type="AlphaFoldDB" id="A0A953HYL3"/>
<accession>A0A953HYL3</accession>
<keyword evidence="3" id="KW-1185">Reference proteome</keyword>
<sequence>MTKIRLFLFLLLTPFLIIPALAQKPGLEVSINNQNQPIIHHTLEQGQTVYGISKSYDVDLGSLIAQLPGNTVDDLKIGQDIVVPIDKKKICYNPMDCNTTSRIPIYYTAQRKDNLFRIARIYFDTSVEQLKMLNHMSTTILSDNQVLTIGWLPYTDEWHSYLSPRQVEAIVQVTPQEAEITEEASDASPDIESDFHPEPEPVLLTMKDDKAAEVNAVLEGIGTRNERNNERIYEEEMDASPAFNPDHRKLISLGATAYWNKNKSSKKGFYLLHKTLPTNTMIRITNPVTNQTVLAKVVGKIPDNIYAPEISLVVTTEVARALGAIDQKFYTKITYPELDL</sequence>
<feature type="domain" description="LysM" evidence="1">
    <location>
        <begin position="105"/>
        <end position="149"/>
    </location>
</feature>
<dbReference type="Gene3D" id="2.40.40.10">
    <property type="entry name" value="RlpA-like domain"/>
    <property type="match status" value="1"/>
</dbReference>
<dbReference type="RefSeq" id="WP_222580575.1">
    <property type="nucleotide sequence ID" value="NZ_JAHVHU010000011.1"/>
</dbReference>
<dbReference type="InterPro" id="IPR036779">
    <property type="entry name" value="LysM_dom_sf"/>
</dbReference>
<dbReference type="InterPro" id="IPR018392">
    <property type="entry name" value="LysM"/>
</dbReference>
<dbReference type="CDD" id="cd00118">
    <property type="entry name" value="LysM"/>
    <property type="match status" value="1"/>
</dbReference>
<name>A0A953HYL3_9BACT</name>
<proteinExistence type="predicted"/>
<evidence type="ECO:0000313" key="2">
    <source>
        <dbReference type="EMBL" id="MBY5959041.1"/>
    </source>
</evidence>
<dbReference type="Pfam" id="PF01476">
    <property type="entry name" value="LysM"/>
    <property type="match status" value="2"/>
</dbReference>
<evidence type="ECO:0000259" key="1">
    <source>
        <dbReference type="PROSITE" id="PS51782"/>
    </source>
</evidence>
<dbReference type="SMART" id="SM00257">
    <property type="entry name" value="LysM"/>
    <property type="match status" value="2"/>
</dbReference>
<dbReference type="SUPFAM" id="SSF54106">
    <property type="entry name" value="LysM domain"/>
    <property type="match status" value="1"/>
</dbReference>
<dbReference type="Gene3D" id="3.10.350.10">
    <property type="entry name" value="LysM domain"/>
    <property type="match status" value="2"/>
</dbReference>
<dbReference type="EMBL" id="JAHVHU010000011">
    <property type="protein sequence ID" value="MBY5959041.1"/>
    <property type="molecule type" value="Genomic_DNA"/>
</dbReference>
<dbReference type="PROSITE" id="PS51782">
    <property type="entry name" value="LYSM"/>
    <property type="match status" value="2"/>
</dbReference>